<dbReference type="Proteomes" id="UP001194696">
    <property type="component" value="Unassembled WGS sequence"/>
</dbReference>
<protein>
    <submittedName>
        <fullName evidence="1">Uncharacterized protein</fullName>
    </submittedName>
</protein>
<name>A0ABQ7JK14_9FUNG</name>
<organism evidence="1 2">
    <name type="scientific">Linnemannia gamsii</name>
    <dbReference type="NCBI Taxonomy" id="64522"/>
    <lineage>
        <taxon>Eukaryota</taxon>
        <taxon>Fungi</taxon>
        <taxon>Fungi incertae sedis</taxon>
        <taxon>Mucoromycota</taxon>
        <taxon>Mortierellomycotina</taxon>
        <taxon>Mortierellomycetes</taxon>
        <taxon>Mortierellales</taxon>
        <taxon>Mortierellaceae</taxon>
        <taxon>Linnemannia</taxon>
    </lineage>
</organism>
<reference evidence="1 2" key="1">
    <citation type="journal article" date="2020" name="Fungal Divers.">
        <title>Resolving the Mortierellaceae phylogeny through synthesis of multi-gene phylogenetics and phylogenomics.</title>
        <authorList>
            <person name="Vandepol N."/>
            <person name="Liber J."/>
            <person name="Desiro A."/>
            <person name="Na H."/>
            <person name="Kennedy M."/>
            <person name="Barry K."/>
            <person name="Grigoriev I.V."/>
            <person name="Miller A.N."/>
            <person name="O'Donnell K."/>
            <person name="Stajich J.E."/>
            <person name="Bonito G."/>
        </authorList>
    </citation>
    <scope>NUCLEOTIDE SEQUENCE [LARGE SCALE GENOMIC DNA]</scope>
    <source>
        <strain evidence="1 2">AD045</strain>
    </source>
</reference>
<gene>
    <name evidence="1" type="ORF">BGZ96_003032</name>
</gene>
<dbReference type="EMBL" id="JAAAIM010001612">
    <property type="protein sequence ID" value="KAG0277045.1"/>
    <property type="molecule type" value="Genomic_DNA"/>
</dbReference>
<accession>A0ABQ7JK14</accession>
<proteinExistence type="predicted"/>
<sequence length="79" mass="9059">MTQSIFSQLLSLLAEARLRRFQITPPDPKSQLTKDFVKNFLGFYAFFSTTSYVSDTYILPRFPRGETPSEKCHTCGCDL</sequence>
<comment type="caution">
    <text evidence="1">The sequence shown here is derived from an EMBL/GenBank/DDBJ whole genome shotgun (WGS) entry which is preliminary data.</text>
</comment>
<evidence type="ECO:0000313" key="2">
    <source>
        <dbReference type="Proteomes" id="UP001194696"/>
    </source>
</evidence>
<evidence type="ECO:0000313" key="1">
    <source>
        <dbReference type="EMBL" id="KAG0277045.1"/>
    </source>
</evidence>
<keyword evidence="2" id="KW-1185">Reference proteome</keyword>